<dbReference type="EMBL" id="HBUF01558993">
    <property type="protein sequence ID" value="CAG6761378.1"/>
    <property type="molecule type" value="Transcribed_RNA"/>
</dbReference>
<evidence type="ECO:0000256" key="1">
    <source>
        <dbReference type="ARBA" id="ARBA00001917"/>
    </source>
</evidence>
<dbReference type="InterPro" id="IPR050627">
    <property type="entry name" value="Nitroreductase/BluB"/>
</dbReference>
<evidence type="ECO:0000256" key="2">
    <source>
        <dbReference type="ARBA" id="ARBA00007118"/>
    </source>
</evidence>
<protein>
    <submittedName>
        <fullName evidence="8">Iodotyrosine deiodinase 1</fullName>
    </submittedName>
</protein>
<proteinExistence type="inferred from homology"/>
<dbReference type="EMBL" id="HBUF01105472">
    <property type="protein sequence ID" value="CAG6639104.1"/>
    <property type="molecule type" value="Transcribed_RNA"/>
</dbReference>
<keyword evidence="6" id="KW-1133">Transmembrane helix</keyword>
<name>A0A8D8QXA1_9HEMI</name>
<dbReference type="PANTHER" id="PTHR23026">
    <property type="entry name" value="NADPH NITROREDUCTASE"/>
    <property type="match status" value="1"/>
</dbReference>
<comment type="similarity">
    <text evidence="2">Belongs to the nitroreductase family.</text>
</comment>
<evidence type="ECO:0000256" key="5">
    <source>
        <dbReference type="ARBA" id="ARBA00023002"/>
    </source>
</evidence>
<reference evidence="8" key="1">
    <citation type="submission" date="2021-05" db="EMBL/GenBank/DDBJ databases">
        <authorList>
            <person name="Alioto T."/>
            <person name="Alioto T."/>
            <person name="Gomez Garrido J."/>
        </authorList>
    </citation>
    <scope>NUCLEOTIDE SEQUENCE</scope>
</reference>
<keyword evidence="6" id="KW-0812">Transmembrane</keyword>
<dbReference type="GO" id="GO:0032553">
    <property type="term" value="F:ribonucleotide binding"/>
    <property type="evidence" value="ECO:0007669"/>
    <property type="project" value="UniProtKB-ARBA"/>
</dbReference>
<dbReference type="FunFam" id="3.40.109.10:FF:000004">
    <property type="entry name" value="Iodotyrosine deiodinase 1"/>
    <property type="match status" value="1"/>
</dbReference>
<evidence type="ECO:0000256" key="6">
    <source>
        <dbReference type="SAM" id="Phobius"/>
    </source>
</evidence>
<keyword evidence="6" id="KW-0472">Membrane</keyword>
<keyword evidence="4" id="KW-0288">FMN</keyword>
<dbReference type="SUPFAM" id="SSF55469">
    <property type="entry name" value="FMN-dependent nitroreductase-like"/>
    <property type="match status" value="1"/>
</dbReference>
<dbReference type="EMBL" id="HBUF01407704">
    <property type="protein sequence ID" value="CAG6738404.1"/>
    <property type="molecule type" value="Transcribed_RNA"/>
</dbReference>
<keyword evidence="5" id="KW-0560">Oxidoreductase</keyword>
<dbReference type="EMBL" id="HBUF01105473">
    <property type="protein sequence ID" value="CAG6639105.1"/>
    <property type="molecule type" value="Transcribed_RNA"/>
</dbReference>
<dbReference type="EMBL" id="HBUF01105471">
    <property type="protein sequence ID" value="CAG6639102.1"/>
    <property type="molecule type" value="Transcribed_RNA"/>
</dbReference>
<feature type="domain" description="Nitroreductase" evidence="7">
    <location>
        <begin position="136"/>
        <end position="304"/>
    </location>
</feature>
<evidence type="ECO:0000313" key="8">
    <source>
        <dbReference type="EMBL" id="CAG6639105.1"/>
    </source>
</evidence>
<dbReference type="EMBL" id="HBUF01558992">
    <property type="protein sequence ID" value="CAG6761377.1"/>
    <property type="molecule type" value="Transcribed_RNA"/>
</dbReference>
<feature type="transmembrane region" description="Helical" evidence="6">
    <location>
        <begin position="20"/>
        <end position="40"/>
    </location>
</feature>
<dbReference type="PANTHER" id="PTHR23026:SF90">
    <property type="entry name" value="IODOTYROSINE DEIODINASE 1"/>
    <property type="match status" value="1"/>
</dbReference>
<dbReference type="Gene3D" id="3.40.109.10">
    <property type="entry name" value="NADH Oxidase"/>
    <property type="match status" value="1"/>
</dbReference>
<dbReference type="Pfam" id="PF00881">
    <property type="entry name" value="Nitroreductase"/>
    <property type="match status" value="1"/>
</dbReference>
<evidence type="ECO:0000256" key="4">
    <source>
        <dbReference type="ARBA" id="ARBA00022643"/>
    </source>
</evidence>
<dbReference type="InterPro" id="IPR000415">
    <property type="entry name" value="Nitroreductase-like"/>
</dbReference>
<accession>A0A8D8QXA1</accession>
<feature type="transmembrane region" description="Helical" evidence="6">
    <location>
        <begin position="248"/>
        <end position="267"/>
    </location>
</feature>
<evidence type="ECO:0000259" key="7">
    <source>
        <dbReference type="Pfam" id="PF00881"/>
    </source>
</evidence>
<dbReference type="GO" id="GO:0005886">
    <property type="term" value="C:plasma membrane"/>
    <property type="evidence" value="ECO:0007669"/>
    <property type="project" value="TreeGrafter"/>
</dbReference>
<evidence type="ECO:0000256" key="3">
    <source>
        <dbReference type="ARBA" id="ARBA00022630"/>
    </source>
</evidence>
<dbReference type="GO" id="GO:0006570">
    <property type="term" value="P:tyrosine metabolic process"/>
    <property type="evidence" value="ECO:0007669"/>
    <property type="project" value="TreeGrafter"/>
</dbReference>
<keyword evidence="3" id="KW-0285">Flavoprotein</keyword>
<dbReference type="AlphaFoldDB" id="A0A8D8QXA1"/>
<sequence>MVQEEPVVTAISSFMSSNWQYFTIGFALFGLVKFLVHIMLDGYYDRREEALEKAGREDADSEELWKKLLMESEADAKSFESRLDSLNEMTESENDDDDEFAPALPEELEHVSFDFVKKTTEEMLRRSEEFYKMMNARRTIRFFSDEEVPKEIIHNIIRTAGTSPSGAHTEPWTFVIISDKDMKEKIREIVEYEEKINYEKRMGKEWTTDLKPFKTSWQKEYLTHAPFLVAVFKQTYGFKEQGMRKKHYYHEMSVSLACGIMLAAIQYSGLVTLTSTPLNAGPALRKLLDRPANEKLSLLLPIGYPAKNCTVPDLKRKDIKDIIVDF</sequence>
<organism evidence="8">
    <name type="scientific">Cacopsylla melanoneura</name>
    <dbReference type="NCBI Taxonomy" id="428564"/>
    <lineage>
        <taxon>Eukaryota</taxon>
        <taxon>Metazoa</taxon>
        <taxon>Ecdysozoa</taxon>
        <taxon>Arthropoda</taxon>
        <taxon>Hexapoda</taxon>
        <taxon>Insecta</taxon>
        <taxon>Pterygota</taxon>
        <taxon>Neoptera</taxon>
        <taxon>Paraneoptera</taxon>
        <taxon>Hemiptera</taxon>
        <taxon>Sternorrhyncha</taxon>
        <taxon>Psylloidea</taxon>
        <taxon>Psyllidae</taxon>
        <taxon>Psyllinae</taxon>
        <taxon>Cacopsylla</taxon>
    </lineage>
</organism>
<dbReference type="CDD" id="cd02144">
    <property type="entry name" value="iodotyrosine_dehalogenase"/>
    <property type="match status" value="1"/>
</dbReference>
<dbReference type="GO" id="GO:0140616">
    <property type="term" value="F:iodotyrosine deiodinase activity"/>
    <property type="evidence" value="ECO:0007669"/>
    <property type="project" value="UniProtKB-ARBA"/>
</dbReference>
<comment type="cofactor">
    <cofactor evidence="1">
        <name>FMN</name>
        <dbReference type="ChEBI" id="CHEBI:58210"/>
    </cofactor>
</comment>
<dbReference type="InterPro" id="IPR029479">
    <property type="entry name" value="Nitroreductase"/>
</dbReference>